<evidence type="ECO:0000259" key="9">
    <source>
        <dbReference type="PROSITE" id="PS52040"/>
    </source>
</evidence>
<dbReference type="PANTHER" id="PTHR43493">
    <property type="entry name" value="DNA GYRASE/TOPOISOMERASE SUBUNIT A"/>
    <property type="match status" value="1"/>
</dbReference>
<dbReference type="EC" id="5.6.2.2" evidence="2"/>
<comment type="catalytic activity">
    <reaction evidence="1 8">
        <text>ATP-dependent breakage, passage and rejoining of double-stranded DNA.</text>
        <dbReference type="EC" id="5.6.2.2"/>
    </reaction>
</comment>
<evidence type="ECO:0000256" key="8">
    <source>
        <dbReference type="PROSITE-ProRule" id="PRU01384"/>
    </source>
</evidence>
<evidence type="ECO:0000313" key="11">
    <source>
        <dbReference type="Proteomes" id="UP000265916"/>
    </source>
</evidence>
<dbReference type="InterPro" id="IPR013757">
    <property type="entry name" value="Topo_IIA_A_a_sf"/>
</dbReference>
<keyword evidence="4 8" id="KW-0799">Topoisomerase</keyword>
<feature type="active site" description="O-(5'-phospho-DNA)-tyrosine intermediate" evidence="8">
    <location>
        <position position="128"/>
    </location>
</feature>
<dbReference type="NCBIfam" id="NF004044">
    <property type="entry name" value="PRK05561.1"/>
    <property type="match status" value="1"/>
</dbReference>
<dbReference type="GO" id="GO:0003677">
    <property type="term" value="F:DNA binding"/>
    <property type="evidence" value="ECO:0007669"/>
    <property type="project" value="UniProtKB-UniRule"/>
</dbReference>
<dbReference type="InterPro" id="IPR006691">
    <property type="entry name" value="GyrA/parC_rep"/>
</dbReference>
<evidence type="ECO:0000256" key="7">
    <source>
        <dbReference type="ARBA" id="ARBA00023235"/>
    </source>
</evidence>
<evidence type="ECO:0000256" key="3">
    <source>
        <dbReference type="ARBA" id="ARBA00022475"/>
    </source>
</evidence>
<dbReference type="GO" id="GO:0003918">
    <property type="term" value="F:DNA topoisomerase type II (double strand cut, ATP-hydrolyzing) activity"/>
    <property type="evidence" value="ECO:0007669"/>
    <property type="project" value="UniProtKB-EC"/>
</dbReference>
<evidence type="ECO:0000256" key="2">
    <source>
        <dbReference type="ARBA" id="ARBA00012895"/>
    </source>
</evidence>
<dbReference type="InterPro" id="IPR013758">
    <property type="entry name" value="Topo_IIA_A/C_ab"/>
</dbReference>
<keyword evidence="5 8" id="KW-0238">DNA-binding</keyword>
<dbReference type="SUPFAM" id="SSF101904">
    <property type="entry name" value="GyrA/ParC C-terminal domain-like"/>
    <property type="match status" value="1"/>
</dbReference>
<keyword evidence="6" id="KW-0472">Membrane</keyword>
<dbReference type="NCBIfam" id="TIGR01062">
    <property type="entry name" value="parC_Gneg"/>
    <property type="match status" value="1"/>
</dbReference>
<dbReference type="Proteomes" id="UP000265916">
    <property type="component" value="Unassembled WGS sequence"/>
</dbReference>
<comment type="caution">
    <text evidence="10">The sequence shown here is derived from an EMBL/GenBank/DDBJ whole genome shotgun (WGS) entry which is preliminary data.</text>
</comment>
<sequence length="757" mass="85370">MTQKQEVINYEGVEEFDLAAYCEAAYLNYATYVIKDRVLPYVGDGLKPVQRRIIYTMAIEGINSKEKKKKSAYTVGQVLGRFHPHGDSACYESLVIMAQNFTYRYPLVSGQGNFGELFNPKGFAAMRYTESFLSPYSTCLLKELNSGNIEFQPNYNGDEDEPVYLPALLPNIILNGTTGIAVGMATDIPPHNINEVVDACCLLISKPKSTLEDIMEHIKGPDYPCGAEITNSKDELFQIYKTGKGTIRQRAVWHQEKDQIIITELPYQSAPSIIPRIAELIQNKKTPQIEDIRDDSSETETRVVLQLKSSRVDAQALMQQLFVYTDLEKTHRVNLNIIGLNDKPAIKSLLEILNEWIEFRKHIVRKRYLTRLEKVAKELTRIAGFIIAFNNLEQVIAIVRNSAKPKDELMQTFALTEEQATAILDLRIRNLAKLEEQALRQQQAELEAEQSYINELLGSESKFNQQVKKELLEAKKIYGSERISPIVEREAAKPLEITEEIAAEDVTVVISQRGWIRCGRGHEINLENLTYRNGDAFSQMVKCKTTDTLYFLDSTGRSYNLLANDLPSMRGYGESITGFIKLPDQASIVGMFVAQEQQRIILATNSGDGFIVKAGDLATKMKAGKAIFSVKEQAELLSPIVLPEQYSEQALPGTYELLTITNLGRCLKFDVNEIPERAKGSGVKLITIDSKDFTDNREWLEYVFLVDKDTNMQIRNGNRKVTVSVNDLNRIKSSRGKKGRNLIKGLNANSEISPLTK</sequence>
<keyword evidence="7 8" id="KW-0413">Isomerase</keyword>
<dbReference type="PROSITE" id="PS52040">
    <property type="entry name" value="TOPO_IIA"/>
    <property type="match status" value="1"/>
</dbReference>
<protein>
    <recommendedName>
        <fullName evidence="2">DNA topoisomerase (ATP-hydrolyzing)</fullName>
        <ecNumber evidence="2">5.6.2.2</ecNumber>
    </recommendedName>
</protein>
<dbReference type="GO" id="GO:0005737">
    <property type="term" value="C:cytoplasm"/>
    <property type="evidence" value="ECO:0007669"/>
    <property type="project" value="TreeGrafter"/>
</dbReference>
<dbReference type="Gene3D" id="3.30.1360.40">
    <property type="match status" value="1"/>
</dbReference>
<dbReference type="CDD" id="cd00187">
    <property type="entry name" value="TOP4c"/>
    <property type="match status" value="1"/>
</dbReference>
<dbReference type="GO" id="GO:0009330">
    <property type="term" value="C:DNA topoisomerase type II (double strand cut, ATP-hydrolyzing) complex"/>
    <property type="evidence" value="ECO:0007669"/>
    <property type="project" value="TreeGrafter"/>
</dbReference>
<organism evidence="10 11">
    <name type="scientific">Psittacicella hinzii</name>
    <dbReference type="NCBI Taxonomy" id="2028575"/>
    <lineage>
        <taxon>Bacteria</taxon>
        <taxon>Pseudomonadati</taxon>
        <taxon>Pseudomonadota</taxon>
        <taxon>Gammaproteobacteria</taxon>
        <taxon>Pasteurellales</taxon>
        <taxon>Psittacicellaceae</taxon>
        <taxon>Psittacicella</taxon>
    </lineage>
</organism>
<dbReference type="InterPro" id="IPR050220">
    <property type="entry name" value="Type_II_DNA_Topoisomerases"/>
</dbReference>
<dbReference type="SUPFAM" id="SSF56719">
    <property type="entry name" value="Type II DNA topoisomerase"/>
    <property type="match status" value="1"/>
</dbReference>
<dbReference type="PANTHER" id="PTHR43493:SF1">
    <property type="entry name" value="DNA TOPOISOMERASE 4 SUBUNIT A"/>
    <property type="match status" value="1"/>
</dbReference>
<dbReference type="Pfam" id="PF03989">
    <property type="entry name" value="DNA_gyraseA_C"/>
    <property type="match status" value="1"/>
</dbReference>
<proteinExistence type="predicted"/>
<dbReference type="RefSeq" id="WP_119530090.1">
    <property type="nucleotide sequence ID" value="NZ_JBHSSP010000009.1"/>
</dbReference>
<dbReference type="Gene3D" id="1.10.268.10">
    <property type="entry name" value="Topoisomerase, domain 3"/>
    <property type="match status" value="1"/>
</dbReference>
<keyword evidence="3" id="KW-1003">Cell membrane</keyword>
<keyword evidence="11" id="KW-1185">Reference proteome</keyword>
<dbReference type="SMART" id="SM00434">
    <property type="entry name" value="TOP4c"/>
    <property type="match status" value="1"/>
</dbReference>
<dbReference type="Pfam" id="PF00521">
    <property type="entry name" value="DNA_topoisoIV"/>
    <property type="match status" value="1"/>
</dbReference>
<dbReference type="EMBL" id="NRJG01000015">
    <property type="protein sequence ID" value="RIY40299.1"/>
    <property type="molecule type" value="Genomic_DNA"/>
</dbReference>
<evidence type="ECO:0000256" key="5">
    <source>
        <dbReference type="ARBA" id="ARBA00023125"/>
    </source>
</evidence>
<dbReference type="OrthoDB" id="9806486at2"/>
<gene>
    <name evidence="10" type="primary">parC</name>
    <name evidence="10" type="ORF">CKF58_00805</name>
</gene>
<reference evidence="10 11" key="1">
    <citation type="submission" date="2017-08" db="EMBL/GenBank/DDBJ databases">
        <title>Reclassification of Bisgaard taxon 37 and 44.</title>
        <authorList>
            <person name="Christensen H."/>
        </authorList>
    </citation>
    <scope>NUCLEOTIDE SEQUENCE [LARGE SCALE GENOMIC DNA]</scope>
    <source>
        <strain evidence="10 11">111</strain>
    </source>
</reference>
<evidence type="ECO:0000256" key="4">
    <source>
        <dbReference type="ARBA" id="ARBA00023029"/>
    </source>
</evidence>
<evidence type="ECO:0000256" key="1">
    <source>
        <dbReference type="ARBA" id="ARBA00000185"/>
    </source>
</evidence>
<dbReference type="Gene3D" id="2.120.10.90">
    <property type="entry name" value="DNA gyrase/topoisomerase IV, subunit A, C-terminal"/>
    <property type="match status" value="1"/>
</dbReference>
<dbReference type="InterPro" id="IPR013760">
    <property type="entry name" value="Topo_IIA-like_dom_sf"/>
</dbReference>
<evidence type="ECO:0000313" key="10">
    <source>
        <dbReference type="EMBL" id="RIY40299.1"/>
    </source>
</evidence>
<dbReference type="GO" id="GO:0006265">
    <property type="term" value="P:DNA topological change"/>
    <property type="evidence" value="ECO:0007669"/>
    <property type="project" value="UniProtKB-UniRule"/>
</dbReference>
<dbReference type="GO" id="GO:0005524">
    <property type="term" value="F:ATP binding"/>
    <property type="evidence" value="ECO:0007669"/>
    <property type="project" value="InterPro"/>
</dbReference>
<name>A0A3A1YSS0_9GAMM</name>
<evidence type="ECO:0000256" key="6">
    <source>
        <dbReference type="ARBA" id="ARBA00023136"/>
    </source>
</evidence>
<dbReference type="InterPro" id="IPR035516">
    <property type="entry name" value="Gyrase/topoIV_suA_C"/>
</dbReference>
<accession>A0A3A1YSS0</accession>
<dbReference type="GO" id="GO:0007059">
    <property type="term" value="P:chromosome segregation"/>
    <property type="evidence" value="ECO:0007669"/>
    <property type="project" value="TreeGrafter"/>
</dbReference>
<feature type="domain" description="Topo IIA-type catalytic" evidence="9">
    <location>
        <begin position="39"/>
        <end position="506"/>
    </location>
</feature>
<dbReference type="AlphaFoldDB" id="A0A3A1YSS0"/>
<dbReference type="Gene3D" id="3.90.199.10">
    <property type="entry name" value="Topoisomerase II, domain 5"/>
    <property type="match status" value="1"/>
</dbReference>
<dbReference type="InterPro" id="IPR002205">
    <property type="entry name" value="Topo_IIA_dom_A"/>
</dbReference>